<feature type="domain" description="CBS" evidence="4">
    <location>
        <begin position="133"/>
        <end position="189"/>
    </location>
</feature>
<dbReference type="PANTHER" id="PTHR48108">
    <property type="entry name" value="CBS DOMAIN-CONTAINING PROTEIN CBSX2, CHLOROPLASTIC"/>
    <property type="match status" value="1"/>
</dbReference>
<dbReference type="eggNOG" id="ENOG502QVK2">
    <property type="taxonomic scope" value="Eukaryota"/>
</dbReference>
<dbReference type="Proteomes" id="UP000013827">
    <property type="component" value="Unassembled WGS sequence"/>
</dbReference>
<feature type="domain" description="CBS" evidence="4">
    <location>
        <begin position="276"/>
        <end position="332"/>
    </location>
</feature>
<keyword evidence="3" id="KW-0812">Transmembrane</keyword>
<evidence type="ECO:0000256" key="2">
    <source>
        <dbReference type="PROSITE-ProRule" id="PRU00703"/>
    </source>
</evidence>
<dbReference type="KEGG" id="ehx:EMIHUDRAFT_452228"/>
<feature type="transmembrane region" description="Helical" evidence="3">
    <location>
        <begin position="448"/>
        <end position="467"/>
    </location>
</feature>
<evidence type="ECO:0000259" key="4">
    <source>
        <dbReference type="PROSITE" id="PS51371"/>
    </source>
</evidence>
<name>A0A0D3IMI2_EMIH1</name>
<dbReference type="PANTHER" id="PTHR48108:SF26">
    <property type="entry name" value="CBS DOMAIN-CONTAINING PROTEIN DDB_G0289609"/>
    <property type="match status" value="1"/>
</dbReference>
<dbReference type="EnsemblProtists" id="EOD12467">
    <property type="protein sequence ID" value="EOD12467"/>
    <property type="gene ID" value="EMIHUDRAFT_452228"/>
</dbReference>
<protein>
    <recommendedName>
        <fullName evidence="4">CBS domain-containing protein</fullName>
    </recommendedName>
</protein>
<evidence type="ECO:0000256" key="3">
    <source>
        <dbReference type="SAM" id="Phobius"/>
    </source>
</evidence>
<dbReference type="InterPro" id="IPR000644">
    <property type="entry name" value="CBS_dom"/>
</dbReference>
<sequence>MPLDGAARAALIALIENSAKQAVLEGSGMPKPPSLASAAETQYVPPTEALLQGARVNNPVRTVLELRPRAAVTLEGSVSVADAAKRMAAANADAALVLGDEDRVAGIFTDRDLASRVLGAGLDPRRTKISAIMTENPRCVMDDEPALTAVMLMVDGRFRHLPVVDSTESVVGLLDVAKCLHDAISHLELRNLAGGQRTAGELLRATAPPDSTVLADATVVAAAKQAASRKGGAALVVRSEGGGAPRVGGIVTPKDFLNRVVAVGLAAARTRVGDIMTPSPACIKESATLLHALHLLQGSGFRNLPVVSEAGEPLGVLDVLAVVEGALEAASSTDAPPTPARRPLAHSAVGDYAPASEAFTPFGSPLAPGFFLFKVVVVREGRERLLRLRCAEESLSGLEGAVGHKLRDDPAVRGCSLSLTAHIDDATEPQLLSCDADLASAAVRAASLLPFALGAAAAAAAGAVYLARRR</sequence>
<evidence type="ECO:0000256" key="1">
    <source>
        <dbReference type="ARBA" id="ARBA00022737"/>
    </source>
</evidence>
<dbReference type="AlphaFoldDB" id="A0A0D3IMI2"/>
<proteinExistence type="predicted"/>
<keyword evidence="6" id="KW-1185">Reference proteome</keyword>
<keyword evidence="1" id="KW-0677">Repeat</keyword>
<evidence type="ECO:0000313" key="6">
    <source>
        <dbReference type="Proteomes" id="UP000013827"/>
    </source>
</evidence>
<accession>A0A0D3IMI2</accession>
<reference evidence="6" key="1">
    <citation type="journal article" date="2013" name="Nature">
        <title>Pan genome of the phytoplankton Emiliania underpins its global distribution.</title>
        <authorList>
            <person name="Read B.A."/>
            <person name="Kegel J."/>
            <person name="Klute M.J."/>
            <person name="Kuo A."/>
            <person name="Lefebvre S.C."/>
            <person name="Maumus F."/>
            <person name="Mayer C."/>
            <person name="Miller J."/>
            <person name="Monier A."/>
            <person name="Salamov A."/>
            <person name="Young J."/>
            <person name="Aguilar M."/>
            <person name="Claverie J.M."/>
            <person name="Frickenhaus S."/>
            <person name="Gonzalez K."/>
            <person name="Herman E.K."/>
            <person name="Lin Y.C."/>
            <person name="Napier J."/>
            <person name="Ogata H."/>
            <person name="Sarno A.F."/>
            <person name="Shmutz J."/>
            <person name="Schroeder D."/>
            <person name="de Vargas C."/>
            <person name="Verret F."/>
            <person name="von Dassow P."/>
            <person name="Valentin K."/>
            <person name="Van de Peer Y."/>
            <person name="Wheeler G."/>
            <person name="Dacks J.B."/>
            <person name="Delwiche C.F."/>
            <person name="Dyhrman S.T."/>
            <person name="Glockner G."/>
            <person name="John U."/>
            <person name="Richards T."/>
            <person name="Worden A.Z."/>
            <person name="Zhang X."/>
            <person name="Grigoriev I.V."/>
            <person name="Allen A.E."/>
            <person name="Bidle K."/>
            <person name="Borodovsky M."/>
            <person name="Bowler C."/>
            <person name="Brownlee C."/>
            <person name="Cock J.M."/>
            <person name="Elias M."/>
            <person name="Gladyshev V.N."/>
            <person name="Groth M."/>
            <person name="Guda C."/>
            <person name="Hadaegh A."/>
            <person name="Iglesias-Rodriguez M.D."/>
            <person name="Jenkins J."/>
            <person name="Jones B.M."/>
            <person name="Lawson T."/>
            <person name="Leese F."/>
            <person name="Lindquist E."/>
            <person name="Lobanov A."/>
            <person name="Lomsadze A."/>
            <person name="Malik S.B."/>
            <person name="Marsh M.E."/>
            <person name="Mackinder L."/>
            <person name="Mock T."/>
            <person name="Mueller-Roeber B."/>
            <person name="Pagarete A."/>
            <person name="Parker M."/>
            <person name="Probert I."/>
            <person name="Quesneville H."/>
            <person name="Raines C."/>
            <person name="Rensing S.A."/>
            <person name="Riano-Pachon D.M."/>
            <person name="Richier S."/>
            <person name="Rokitta S."/>
            <person name="Shiraiwa Y."/>
            <person name="Soanes D.M."/>
            <person name="van der Giezen M."/>
            <person name="Wahlund T.M."/>
            <person name="Williams B."/>
            <person name="Wilson W."/>
            <person name="Wolfe G."/>
            <person name="Wurch L.L."/>
        </authorList>
    </citation>
    <scope>NUCLEOTIDE SEQUENCE</scope>
</reference>
<dbReference type="SUPFAM" id="SSF54631">
    <property type="entry name" value="CBS-domain pair"/>
    <property type="match status" value="2"/>
</dbReference>
<dbReference type="PaxDb" id="2903-EOD12467"/>
<feature type="domain" description="CBS" evidence="4">
    <location>
        <begin position="66"/>
        <end position="124"/>
    </location>
</feature>
<organism evidence="5 6">
    <name type="scientific">Emiliania huxleyi (strain CCMP1516)</name>
    <dbReference type="NCBI Taxonomy" id="280463"/>
    <lineage>
        <taxon>Eukaryota</taxon>
        <taxon>Haptista</taxon>
        <taxon>Haptophyta</taxon>
        <taxon>Prymnesiophyceae</taxon>
        <taxon>Isochrysidales</taxon>
        <taxon>Noelaerhabdaceae</taxon>
        <taxon>Emiliania</taxon>
    </lineage>
</organism>
<dbReference type="HOGENOM" id="CLU_046356_0_0_1"/>
<dbReference type="STRING" id="2903.R1BRZ4"/>
<dbReference type="InterPro" id="IPR051462">
    <property type="entry name" value="CBS_domain-containing"/>
</dbReference>
<keyword evidence="2" id="KW-0129">CBS domain</keyword>
<evidence type="ECO:0000313" key="5">
    <source>
        <dbReference type="EnsemblProtists" id="EOD12467"/>
    </source>
</evidence>
<dbReference type="Pfam" id="PF00571">
    <property type="entry name" value="CBS"/>
    <property type="match status" value="3"/>
</dbReference>
<keyword evidence="3" id="KW-0472">Membrane</keyword>
<dbReference type="PROSITE" id="PS51371">
    <property type="entry name" value="CBS"/>
    <property type="match status" value="3"/>
</dbReference>
<dbReference type="InterPro" id="IPR046342">
    <property type="entry name" value="CBS_dom_sf"/>
</dbReference>
<dbReference type="GeneID" id="17258617"/>
<reference evidence="5" key="2">
    <citation type="submission" date="2024-10" db="UniProtKB">
        <authorList>
            <consortium name="EnsemblProtists"/>
        </authorList>
    </citation>
    <scope>IDENTIFICATION</scope>
</reference>
<keyword evidence="3" id="KW-1133">Transmembrane helix</keyword>
<dbReference type="RefSeq" id="XP_005764896.1">
    <property type="nucleotide sequence ID" value="XM_005764839.1"/>
</dbReference>
<dbReference type="SMART" id="SM00116">
    <property type="entry name" value="CBS"/>
    <property type="match status" value="3"/>
</dbReference>
<dbReference type="Gene3D" id="3.10.580.10">
    <property type="entry name" value="CBS-domain"/>
    <property type="match status" value="2"/>
</dbReference>